<dbReference type="Pfam" id="PF13404">
    <property type="entry name" value="HTH_AsnC-type"/>
    <property type="match status" value="1"/>
</dbReference>
<organism evidence="5 6">
    <name type="scientific">Gilliamella intestini</name>
    <dbReference type="NCBI Taxonomy" id="1798183"/>
    <lineage>
        <taxon>Bacteria</taxon>
        <taxon>Pseudomonadati</taxon>
        <taxon>Pseudomonadota</taxon>
        <taxon>Gammaproteobacteria</taxon>
        <taxon>Orbales</taxon>
        <taxon>Orbaceae</taxon>
        <taxon>Gilliamella</taxon>
    </lineage>
</organism>
<dbReference type="AlphaFoldDB" id="A0A1C4AW22"/>
<evidence type="ECO:0000313" key="5">
    <source>
        <dbReference type="EMBL" id="SCB98726.1"/>
    </source>
</evidence>
<evidence type="ECO:0000313" key="6">
    <source>
        <dbReference type="Proteomes" id="UP000199698"/>
    </source>
</evidence>
<evidence type="ECO:0000259" key="4">
    <source>
        <dbReference type="PROSITE" id="PS50956"/>
    </source>
</evidence>
<keyword evidence="2 5" id="KW-0238">DNA-binding</keyword>
<dbReference type="Pfam" id="PF01037">
    <property type="entry name" value="AsnC_trans_reg"/>
    <property type="match status" value="1"/>
</dbReference>
<dbReference type="InterPro" id="IPR011008">
    <property type="entry name" value="Dimeric_a/b-barrel"/>
</dbReference>
<gene>
    <name evidence="5" type="ORF">GA0061080_101435</name>
</gene>
<keyword evidence="6" id="KW-1185">Reference proteome</keyword>
<dbReference type="InterPro" id="IPR019888">
    <property type="entry name" value="Tscrpt_reg_AsnC-like"/>
</dbReference>
<dbReference type="Gene3D" id="3.30.70.920">
    <property type="match status" value="1"/>
</dbReference>
<sequence length="130" mass="15553">MDKKDRAILDELKKNSRQSWKEIGEKVYLSGQAVGQRVQELYDNHIIEKFTIKEKTNQLQFITIYMNSNQFTSFENMVMSFKEIIEFYKITGDGCYFIKSEFTDQNLPHFLDKLELYCRYKVSHQSKVIK</sequence>
<dbReference type="SUPFAM" id="SSF54909">
    <property type="entry name" value="Dimeric alpha+beta barrel"/>
    <property type="match status" value="1"/>
</dbReference>
<keyword evidence="3" id="KW-0804">Transcription</keyword>
<dbReference type="STRING" id="1798183.GA0061080_101435"/>
<dbReference type="PANTHER" id="PTHR30154:SF55">
    <property type="entry name" value="HTH-TYPE TRANSCRIPTIONAL REGULATOR LRPB"/>
    <property type="match status" value="1"/>
</dbReference>
<dbReference type="GO" id="GO:0043565">
    <property type="term" value="F:sequence-specific DNA binding"/>
    <property type="evidence" value="ECO:0007669"/>
    <property type="project" value="InterPro"/>
</dbReference>
<protein>
    <submittedName>
        <fullName evidence="5">DNA-binding transcriptional regulator, Lrp family</fullName>
    </submittedName>
</protein>
<proteinExistence type="predicted"/>
<dbReference type="PANTHER" id="PTHR30154">
    <property type="entry name" value="LEUCINE-RESPONSIVE REGULATORY PROTEIN"/>
    <property type="match status" value="1"/>
</dbReference>
<accession>A0A1C4AW22</accession>
<dbReference type="InterPro" id="IPR036390">
    <property type="entry name" value="WH_DNA-bd_sf"/>
</dbReference>
<evidence type="ECO:0000256" key="2">
    <source>
        <dbReference type="ARBA" id="ARBA00023125"/>
    </source>
</evidence>
<evidence type="ECO:0000256" key="3">
    <source>
        <dbReference type="ARBA" id="ARBA00023163"/>
    </source>
</evidence>
<dbReference type="GO" id="GO:0043200">
    <property type="term" value="P:response to amino acid"/>
    <property type="evidence" value="ECO:0007669"/>
    <property type="project" value="TreeGrafter"/>
</dbReference>
<dbReference type="SUPFAM" id="SSF46785">
    <property type="entry name" value="Winged helix' DNA-binding domain"/>
    <property type="match status" value="1"/>
</dbReference>
<dbReference type="InterPro" id="IPR036388">
    <property type="entry name" value="WH-like_DNA-bd_sf"/>
</dbReference>
<dbReference type="EMBL" id="FMBA01000014">
    <property type="protein sequence ID" value="SCB98726.1"/>
    <property type="molecule type" value="Genomic_DNA"/>
</dbReference>
<dbReference type="OrthoDB" id="5476at2"/>
<dbReference type="PRINTS" id="PR00033">
    <property type="entry name" value="HTHASNC"/>
</dbReference>
<dbReference type="SMART" id="SM00344">
    <property type="entry name" value="HTH_ASNC"/>
    <property type="match status" value="1"/>
</dbReference>
<dbReference type="InterPro" id="IPR000485">
    <property type="entry name" value="AsnC-type_HTH_dom"/>
</dbReference>
<reference evidence="6" key="1">
    <citation type="submission" date="2016-08" db="EMBL/GenBank/DDBJ databases">
        <authorList>
            <person name="Varghese N."/>
            <person name="Submissions Spin"/>
        </authorList>
    </citation>
    <scope>NUCLEOTIDE SEQUENCE [LARGE SCALE GENOMIC DNA]</scope>
    <source>
        <strain evidence="6">R-53144</strain>
    </source>
</reference>
<keyword evidence="1" id="KW-0805">Transcription regulation</keyword>
<dbReference type="Proteomes" id="UP000199698">
    <property type="component" value="Unassembled WGS sequence"/>
</dbReference>
<feature type="domain" description="HTH asnC-type" evidence="4">
    <location>
        <begin position="1"/>
        <end position="53"/>
    </location>
</feature>
<dbReference type="RefSeq" id="WP_065590964.1">
    <property type="nucleotide sequence ID" value="NZ_FMBA01000014.1"/>
</dbReference>
<dbReference type="GO" id="GO:0005829">
    <property type="term" value="C:cytosol"/>
    <property type="evidence" value="ECO:0007669"/>
    <property type="project" value="TreeGrafter"/>
</dbReference>
<evidence type="ECO:0000256" key="1">
    <source>
        <dbReference type="ARBA" id="ARBA00023015"/>
    </source>
</evidence>
<dbReference type="Gene3D" id="1.10.10.10">
    <property type="entry name" value="Winged helix-like DNA-binding domain superfamily/Winged helix DNA-binding domain"/>
    <property type="match status" value="1"/>
</dbReference>
<dbReference type="InterPro" id="IPR019887">
    <property type="entry name" value="Tscrpt_reg_AsnC/Lrp_C"/>
</dbReference>
<dbReference type="PROSITE" id="PS50956">
    <property type="entry name" value="HTH_ASNC_2"/>
    <property type="match status" value="1"/>
</dbReference>
<name>A0A1C4AW22_9GAMM</name>